<dbReference type="AlphaFoldDB" id="A0A6C2UB13"/>
<evidence type="ECO:0000256" key="7">
    <source>
        <dbReference type="ARBA" id="ARBA00023053"/>
    </source>
</evidence>
<dbReference type="GO" id="GO:0015293">
    <property type="term" value="F:symporter activity"/>
    <property type="evidence" value="ECO:0007669"/>
    <property type="project" value="TreeGrafter"/>
</dbReference>
<evidence type="ECO:0000256" key="8">
    <source>
        <dbReference type="ARBA" id="ARBA00023065"/>
    </source>
</evidence>
<feature type="transmembrane region" description="Helical" evidence="12">
    <location>
        <begin position="118"/>
        <end position="138"/>
    </location>
</feature>
<keyword evidence="6 12" id="KW-1133">Transmembrane helix</keyword>
<feature type="transmembrane region" description="Helical" evidence="12">
    <location>
        <begin position="6"/>
        <end position="26"/>
    </location>
</feature>
<keyword evidence="14" id="KW-1185">Reference proteome</keyword>
<comment type="subcellular location">
    <subcellularLocation>
        <location evidence="1">Cell membrane</location>
        <topology evidence="1">Multi-pass membrane protein</topology>
    </subcellularLocation>
</comment>
<dbReference type="Gene3D" id="1.20.1730.10">
    <property type="entry name" value="Sodium/glucose cotransporter"/>
    <property type="match status" value="1"/>
</dbReference>
<dbReference type="InterPro" id="IPR051163">
    <property type="entry name" value="Sodium:Solute_Symporter_SSF"/>
</dbReference>
<feature type="transmembrane region" description="Helical" evidence="12">
    <location>
        <begin position="150"/>
        <end position="169"/>
    </location>
</feature>
<keyword evidence="8" id="KW-0406">Ion transport</keyword>
<dbReference type="EMBL" id="CAAHFG010000003">
    <property type="protein sequence ID" value="VGO16544.1"/>
    <property type="molecule type" value="Genomic_DNA"/>
</dbReference>
<feature type="transmembrane region" description="Helical" evidence="12">
    <location>
        <begin position="367"/>
        <end position="387"/>
    </location>
</feature>
<feature type="transmembrane region" description="Helical" evidence="12">
    <location>
        <begin position="228"/>
        <end position="245"/>
    </location>
</feature>
<evidence type="ECO:0000256" key="12">
    <source>
        <dbReference type="SAM" id="Phobius"/>
    </source>
</evidence>
<evidence type="ECO:0000256" key="3">
    <source>
        <dbReference type="ARBA" id="ARBA00022448"/>
    </source>
</evidence>
<evidence type="ECO:0000256" key="6">
    <source>
        <dbReference type="ARBA" id="ARBA00022989"/>
    </source>
</evidence>
<evidence type="ECO:0000256" key="4">
    <source>
        <dbReference type="ARBA" id="ARBA00022475"/>
    </source>
</evidence>
<evidence type="ECO:0000256" key="9">
    <source>
        <dbReference type="ARBA" id="ARBA00023136"/>
    </source>
</evidence>
<feature type="transmembrane region" description="Helical" evidence="12">
    <location>
        <begin position="399"/>
        <end position="419"/>
    </location>
</feature>
<evidence type="ECO:0000256" key="1">
    <source>
        <dbReference type="ARBA" id="ARBA00004651"/>
    </source>
</evidence>
<keyword evidence="5 12" id="KW-0812">Transmembrane</keyword>
<keyword evidence="9 12" id="KW-0472">Membrane</keyword>
<accession>A0A6C2UB13</accession>
<keyword evidence="3" id="KW-0813">Transport</keyword>
<protein>
    <submittedName>
        <fullName evidence="13">Osmoregulated proline transporter OpuE</fullName>
    </submittedName>
</protein>
<dbReference type="GO" id="GO:0005886">
    <property type="term" value="C:plasma membrane"/>
    <property type="evidence" value="ECO:0007669"/>
    <property type="project" value="UniProtKB-SubCell"/>
</dbReference>
<feature type="transmembrane region" description="Helical" evidence="12">
    <location>
        <begin position="320"/>
        <end position="347"/>
    </location>
</feature>
<dbReference type="InterPro" id="IPR038377">
    <property type="entry name" value="Na/Glc_symporter_sf"/>
</dbReference>
<sequence>MSNFDYIVIGVYLVFMLSLGPIYKSFSKTASDFFRGGGGMLWWVVGSSAFMNSFSAWSFTGGAAKAYETGTFLLILFSCNTVATLVCLAFTAHRFRQLRVITAVEAIRDRFGNSSEQIFNWLPLIFNILFGGIMLYTISVFMSGVFGAKMYQIILILGAVMIAMTLLGGSWAATAGDFVQMLVVLTITVIMAVLALNHEAIGGIGGLIANVPKGHFEWTEFERPSITWIYAITLVVNQIVFANSMQSGGARYLFVKDGGEARKSAWVSVVGFILLPIIWLIPAFASSVIFPDLASMFPNLNNPNEAAYVAIAKELLPTGLLGLLVCGIFAASLTSMNSLLNVFSAGFVRNFWIRVVDKNASEGRQILVGRIFIFIYGLIWMGIAMVLSQNDKIKLFELILIASASIGLPAALPMLYGMFVKKVPAWAGWSTMVFGFIVSLAIYLGFKYWGWSDALRYGWDASAPLSDIEFGDLKLGLTTGTIFLACTIWFFFTGIFHKYSSPEYREQVDKFFEVMNTPIDRSTEHEPDYESDSRQYAVLANLCLAYGGMVLLLLLVPNDLKARMLILICGGAVVVVGVVLRLIGIKRARNKA</sequence>
<evidence type="ECO:0000313" key="14">
    <source>
        <dbReference type="Proteomes" id="UP000366872"/>
    </source>
</evidence>
<keyword evidence="4" id="KW-1003">Cell membrane</keyword>
<keyword evidence="7" id="KW-0915">Sodium</keyword>
<name>A0A6C2UB13_PONDE</name>
<keyword evidence="10" id="KW-0739">Sodium transport</keyword>
<feature type="transmembrane region" description="Helical" evidence="12">
    <location>
        <begin position="475"/>
        <end position="496"/>
    </location>
</feature>
<evidence type="ECO:0000256" key="2">
    <source>
        <dbReference type="ARBA" id="ARBA00006434"/>
    </source>
</evidence>
<dbReference type="GO" id="GO:0006814">
    <property type="term" value="P:sodium ion transport"/>
    <property type="evidence" value="ECO:0007669"/>
    <property type="project" value="UniProtKB-KW"/>
</dbReference>
<dbReference type="Proteomes" id="UP000366872">
    <property type="component" value="Unassembled WGS sequence"/>
</dbReference>
<feature type="transmembrane region" description="Helical" evidence="12">
    <location>
        <begin position="38"/>
        <end position="59"/>
    </location>
</feature>
<feature type="transmembrane region" description="Helical" evidence="12">
    <location>
        <begin position="426"/>
        <end position="446"/>
    </location>
</feature>
<dbReference type="PANTHER" id="PTHR42985">
    <property type="entry name" value="SODIUM-COUPLED MONOCARBOXYLATE TRANSPORTER"/>
    <property type="match status" value="1"/>
</dbReference>
<organism evidence="13 14">
    <name type="scientific">Pontiella desulfatans</name>
    <dbReference type="NCBI Taxonomy" id="2750659"/>
    <lineage>
        <taxon>Bacteria</taxon>
        <taxon>Pseudomonadati</taxon>
        <taxon>Kiritimatiellota</taxon>
        <taxon>Kiritimatiellia</taxon>
        <taxon>Kiritimatiellales</taxon>
        <taxon>Pontiellaceae</taxon>
        <taxon>Pontiella</taxon>
    </lineage>
</organism>
<feature type="transmembrane region" description="Helical" evidence="12">
    <location>
        <begin position="562"/>
        <end position="583"/>
    </location>
</feature>
<feature type="transmembrane region" description="Helical" evidence="12">
    <location>
        <begin position="181"/>
        <end position="208"/>
    </location>
</feature>
<gene>
    <name evidence="13" type="primary">opuE_4</name>
    <name evidence="13" type="ORF">PDESU_05135</name>
</gene>
<dbReference type="PROSITE" id="PS50283">
    <property type="entry name" value="NA_SOLUT_SYMP_3"/>
    <property type="match status" value="1"/>
</dbReference>
<feature type="transmembrane region" description="Helical" evidence="12">
    <location>
        <begin position="266"/>
        <end position="290"/>
    </location>
</feature>
<dbReference type="InterPro" id="IPR001734">
    <property type="entry name" value="Na/solute_symporter"/>
</dbReference>
<evidence type="ECO:0000313" key="13">
    <source>
        <dbReference type="EMBL" id="VGO16544.1"/>
    </source>
</evidence>
<evidence type="ECO:0000256" key="10">
    <source>
        <dbReference type="ARBA" id="ARBA00023201"/>
    </source>
</evidence>
<evidence type="ECO:0000256" key="11">
    <source>
        <dbReference type="RuleBase" id="RU362091"/>
    </source>
</evidence>
<proteinExistence type="inferred from homology"/>
<feature type="transmembrane region" description="Helical" evidence="12">
    <location>
        <begin position="536"/>
        <end position="556"/>
    </location>
</feature>
<dbReference type="RefSeq" id="WP_136082038.1">
    <property type="nucleotide sequence ID" value="NZ_CAAHFG010000003.1"/>
</dbReference>
<feature type="transmembrane region" description="Helical" evidence="12">
    <location>
        <begin position="71"/>
        <end position="92"/>
    </location>
</feature>
<comment type="similarity">
    <text evidence="2 11">Belongs to the sodium:solute symporter (SSF) (TC 2.A.21) family.</text>
</comment>
<dbReference type="Pfam" id="PF00474">
    <property type="entry name" value="SSF"/>
    <property type="match status" value="1"/>
</dbReference>
<reference evidence="13 14" key="1">
    <citation type="submission" date="2019-04" db="EMBL/GenBank/DDBJ databases">
        <authorList>
            <person name="Van Vliet M D."/>
        </authorList>
    </citation>
    <scope>NUCLEOTIDE SEQUENCE [LARGE SCALE GENOMIC DNA]</scope>
    <source>
        <strain evidence="13 14">F1</strain>
    </source>
</reference>
<evidence type="ECO:0000256" key="5">
    <source>
        <dbReference type="ARBA" id="ARBA00022692"/>
    </source>
</evidence>
<dbReference type="PANTHER" id="PTHR42985:SF40">
    <property type="entry name" value="LD47995P-RELATED"/>
    <property type="match status" value="1"/>
</dbReference>